<keyword evidence="2" id="KW-0808">Transferase</keyword>
<comment type="caution">
    <text evidence="7">The sequence shown here is derived from an EMBL/GenBank/DDBJ whole genome shotgun (WGS) entry which is preliminary data.</text>
</comment>
<dbReference type="EMBL" id="CAUEEQ010079568">
    <property type="protein sequence ID" value="CAJ0968703.1"/>
    <property type="molecule type" value="Genomic_DNA"/>
</dbReference>
<dbReference type="InterPro" id="IPR000719">
    <property type="entry name" value="Prot_kinase_dom"/>
</dbReference>
<evidence type="ECO:0000256" key="4">
    <source>
        <dbReference type="ARBA" id="ARBA00022777"/>
    </source>
</evidence>
<dbReference type="InterPro" id="IPR011009">
    <property type="entry name" value="Kinase-like_dom_sf"/>
</dbReference>
<evidence type="ECO:0000256" key="1">
    <source>
        <dbReference type="ARBA" id="ARBA00022527"/>
    </source>
</evidence>
<evidence type="ECO:0000313" key="7">
    <source>
        <dbReference type="EMBL" id="CAJ0968703.1"/>
    </source>
</evidence>
<keyword evidence="8" id="KW-1185">Reference proteome</keyword>
<keyword evidence="3" id="KW-0547">Nucleotide-binding</keyword>
<organism evidence="7 8">
    <name type="scientific">Ranitomeya imitator</name>
    <name type="common">mimic poison frog</name>
    <dbReference type="NCBI Taxonomy" id="111125"/>
    <lineage>
        <taxon>Eukaryota</taxon>
        <taxon>Metazoa</taxon>
        <taxon>Chordata</taxon>
        <taxon>Craniata</taxon>
        <taxon>Vertebrata</taxon>
        <taxon>Euteleostomi</taxon>
        <taxon>Amphibia</taxon>
        <taxon>Batrachia</taxon>
        <taxon>Anura</taxon>
        <taxon>Neobatrachia</taxon>
        <taxon>Hyloidea</taxon>
        <taxon>Dendrobatidae</taxon>
        <taxon>Dendrobatinae</taxon>
        <taxon>Ranitomeya</taxon>
    </lineage>
</organism>
<keyword evidence="4" id="KW-0418">Kinase</keyword>
<sequence length="98" mass="11081">MAPEILLEKPYNTAVDWFSTGVVIYEMATGRYPFYIGDLDDTTIEALINADPAFPKGLDLQAKSIIEGLLNKSPESWQVAVDNIRAHLFFMEINWTDI</sequence>
<evidence type="ECO:0000256" key="2">
    <source>
        <dbReference type="ARBA" id="ARBA00022679"/>
    </source>
</evidence>
<feature type="domain" description="Protein kinase" evidence="6">
    <location>
        <begin position="1"/>
        <end position="90"/>
    </location>
</feature>
<proteinExistence type="predicted"/>
<reference evidence="7" key="1">
    <citation type="submission" date="2023-07" db="EMBL/GenBank/DDBJ databases">
        <authorList>
            <person name="Stuckert A."/>
        </authorList>
    </citation>
    <scope>NUCLEOTIDE SEQUENCE</scope>
</reference>
<dbReference type="PROSITE" id="PS50011">
    <property type="entry name" value="PROTEIN_KINASE_DOM"/>
    <property type="match status" value="1"/>
</dbReference>
<gene>
    <name evidence="7" type="ORF">RIMI_LOCUS23338737</name>
</gene>
<protein>
    <recommendedName>
        <fullName evidence="6">Protein kinase domain-containing protein</fullName>
    </recommendedName>
</protein>
<evidence type="ECO:0000313" key="8">
    <source>
        <dbReference type="Proteomes" id="UP001176940"/>
    </source>
</evidence>
<name>A0ABN9MPL8_9NEOB</name>
<evidence type="ECO:0000256" key="5">
    <source>
        <dbReference type="ARBA" id="ARBA00022840"/>
    </source>
</evidence>
<dbReference type="Gene3D" id="1.10.510.10">
    <property type="entry name" value="Transferase(Phosphotransferase) domain 1"/>
    <property type="match status" value="1"/>
</dbReference>
<dbReference type="SUPFAM" id="SSF56112">
    <property type="entry name" value="Protein kinase-like (PK-like)"/>
    <property type="match status" value="1"/>
</dbReference>
<dbReference type="Pfam" id="PF00069">
    <property type="entry name" value="Pkinase"/>
    <property type="match status" value="1"/>
</dbReference>
<keyword evidence="1" id="KW-0723">Serine/threonine-protein kinase</keyword>
<evidence type="ECO:0000259" key="6">
    <source>
        <dbReference type="PROSITE" id="PS50011"/>
    </source>
</evidence>
<evidence type="ECO:0000256" key="3">
    <source>
        <dbReference type="ARBA" id="ARBA00022741"/>
    </source>
</evidence>
<accession>A0ABN9MPL8</accession>
<dbReference type="PANTHER" id="PTHR24351">
    <property type="entry name" value="RIBOSOMAL PROTEIN S6 KINASE"/>
    <property type="match status" value="1"/>
</dbReference>
<keyword evidence="5" id="KW-0067">ATP-binding</keyword>
<dbReference type="Proteomes" id="UP001176940">
    <property type="component" value="Unassembled WGS sequence"/>
</dbReference>